<sequence length="112" mass="11539">MEIVEFGAGTARAIEAYGSSGLTAKAVVRGESLAVTVLRVAAGGEIGRHPAPVEQLMLVTAGAGEVRSGDDEWRAVESGHGVYWRAGEEHTTRAAGAGLTLVVLEMPGLEPV</sequence>
<dbReference type="Proteomes" id="UP001519654">
    <property type="component" value="Unassembled WGS sequence"/>
</dbReference>
<dbReference type="Gene3D" id="2.60.120.10">
    <property type="entry name" value="Jelly Rolls"/>
    <property type="match status" value="1"/>
</dbReference>
<protein>
    <submittedName>
        <fullName evidence="2">Cupin domain-containing protein</fullName>
    </submittedName>
</protein>
<proteinExistence type="predicted"/>
<organism evidence="2 3">
    <name type="scientific">Paractinoplanes bogorensis</name>
    <dbReference type="NCBI Taxonomy" id="1610840"/>
    <lineage>
        <taxon>Bacteria</taxon>
        <taxon>Bacillati</taxon>
        <taxon>Actinomycetota</taxon>
        <taxon>Actinomycetes</taxon>
        <taxon>Micromonosporales</taxon>
        <taxon>Micromonosporaceae</taxon>
        <taxon>Paractinoplanes</taxon>
    </lineage>
</organism>
<keyword evidence="3" id="KW-1185">Reference proteome</keyword>
<gene>
    <name evidence="2" type="ORF">KOI35_16925</name>
</gene>
<reference evidence="2 3" key="1">
    <citation type="submission" date="2021-06" db="EMBL/GenBank/DDBJ databases">
        <title>Actinoplanes lichenicola sp. nov., and Actinoplanes ovalisporus sp. nov., isolated from lichen in Thailand.</title>
        <authorList>
            <person name="Saeng-In P."/>
            <person name="Kanchanasin P."/>
            <person name="Yuki M."/>
            <person name="Kudo T."/>
            <person name="Ohkuma M."/>
            <person name="Phongsopitanun W."/>
            <person name="Tanasupawat S."/>
        </authorList>
    </citation>
    <scope>NUCLEOTIDE SEQUENCE [LARGE SCALE GENOMIC DNA]</scope>
    <source>
        <strain evidence="2 3">NBRC 110975</strain>
    </source>
</reference>
<evidence type="ECO:0000313" key="3">
    <source>
        <dbReference type="Proteomes" id="UP001519654"/>
    </source>
</evidence>
<dbReference type="Pfam" id="PF07883">
    <property type="entry name" value="Cupin_2"/>
    <property type="match status" value="1"/>
</dbReference>
<dbReference type="EMBL" id="JAHKKG010000005">
    <property type="protein sequence ID" value="MBU2665188.1"/>
    <property type="molecule type" value="Genomic_DNA"/>
</dbReference>
<evidence type="ECO:0000313" key="2">
    <source>
        <dbReference type="EMBL" id="MBU2665188.1"/>
    </source>
</evidence>
<dbReference type="SUPFAM" id="SSF51182">
    <property type="entry name" value="RmlC-like cupins"/>
    <property type="match status" value="1"/>
</dbReference>
<evidence type="ECO:0000259" key="1">
    <source>
        <dbReference type="Pfam" id="PF07883"/>
    </source>
</evidence>
<dbReference type="InterPro" id="IPR014710">
    <property type="entry name" value="RmlC-like_jellyroll"/>
</dbReference>
<comment type="caution">
    <text evidence="2">The sequence shown here is derived from an EMBL/GenBank/DDBJ whole genome shotgun (WGS) entry which is preliminary data.</text>
</comment>
<feature type="domain" description="Cupin type-2" evidence="1">
    <location>
        <begin position="38"/>
        <end position="104"/>
    </location>
</feature>
<dbReference type="InterPro" id="IPR011051">
    <property type="entry name" value="RmlC_Cupin_sf"/>
</dbReference>
<accession>A0ABS5YP06</accession>
<dbReference type="RefSeq" id="WP_215788415.1">
    <property type="nucleotide sequence ID" value="NZ_JAHKKG010000005.1"/>
</dbReference>
<dbReference type="InterPro" id="IPR013096">
    <property type="entry name" value="Cupin_2"/>
</dbReference>
<name>A0ABS5YP06_9ACTN</name>